<keyword evidence="1" id="KW-0472">Membrane</keyword>
<dbReference type="GeneID" id="80816554"/>
<accession>A0A975ZLH8</accession>
<name>A0A975ZLH8_9RHOB</name>
<keyword evidence="3" id="KW-1185">Reference proteome</keyword>
<dbReference type="Proteomes" id="UP000182932">
    <property type="component" value="Unassembled WGS sequence"/>
</dbReference>
<evidence type="ECO:0000313" key="3">
    <source>
        <dbReference type="Proteomes" id="UP000182932"/>
    </source>
</evidence>
<sequence>MLACVIFGALAGVFAAIYALAQGLSFGDAFGIYLGISLFSMVGVPVMCMAARRLRQFVKQAQTGHLVTRWSNG</sequence>
<organism evidence="2 3">
    <name type="scientific">Marinovum algicola</name>
    <dbReference type="NCBI Taxonomy" id="42444"/>
    <lineage>
        <taxon>Bacteria</taxon>
        <taxon>Pseudomonadati</taxon>
        <taxon>Pseudomonadota</taxon>
        <taxon>Alphaproteobacteria</taxon>
        <taxon>Rhodobacterales</taxon>
        <taxon>Roseobacteraceae</taxon>
        <taxon>Marinovum</taxon>
    </lineage>
</organism>
<dbReference type="AlphaFoldDB" id="A0A975ZLH8"/>
<protein>
    <submittedName>
        <fullName evidence="2">Uncharacterized protein</fullName>
    </submittedName>
</protein>
<keyword evidence="1" id="KW-1133">Transmembrane helix</keyword>
<dbReference type="EMBL" id="FNYY01000001">
    <property type="protein sequence ID" value="SEI58028.1"/>
    <property type="molecule type" value="Genomic_DNA"/>
</dbReference>
<evidence type="ECO:0000256" key="1">
    <source>
        <dbReference type="SAM" id="Phobius"/>
    </source>
</evidence>
<feature type="transmembrane region" description="Helical" evidence="1">
    <location>
        <begin position="31"/>
        <end position="51"/>
    </location>
</feature>
<gene>
    <name evidence="2" type="ORF">SAMN04487940_101284</name>
</gene>
<proteinExistence type="predicted"/>
<reference evidence="2 3" key="1">
    <citation type="submission" date="2016-10" db="EMBL/GenBank/DDBJ databases">
        <authorList>
            <person name="Varghese N."/>
            <person name="Submissions S."/>
        </authorList>
    </citation>
    <scope>NUCLEOTIDE SEQUENCE [LARGE SCALE GENOMIC DNA]</scope>
    <source>
        <strain evidence="2 3">FF3</strain>
    </source>
</reference>
<dbReference type="RefSeq" id="WP_074834435.1">
    <property type="nucleotide sequence ID" value="NZ_CATLQZ010000005.1"/>
</dbReference>
<keyword evidence="1" id="KW-0812">Transmembrane</keyword>
<comment type="caution">
    <text evidence="2">The sequence shown here is derived from an EMBL/GenBank/DDBJ whole genome shotgun (WGS) entry which is preliminary data.</text>
</comment>
<evidence type="ECO:0000313" key="2">
    <source>
        <dbReference type="EMBL" id="SEI58028.1"/>
    </source>
</evidence>